<name>F0JAV6_NEOCL</name>
<dbReference type="InterPro" id="IPR036755">
    <property type="entry name" value="SRS_dom_sf"/>
</dbReference>
<dbReference type="InterPro" id="IPR007226">
    <property type="entry name" value="SRS_dom"/>
</dbReference>
<dbReference type="EMBL" id="LN714488">
    <property type="protein sequence ID" value="CEL71222.1"/>
    <property type="molecule type" value="Genomic_DNA"/>
</dbReference>
<feature type="domain" description="SRS" evidence="3">
    <location>
        <begin position="55"/>
        <end position="176"/>
    </location>
</feature>
<feature type="signal peptide" evidence="2">
    <location>
        <begin position="1"/>
        <end position="31"/>
    </location>
</feature>
<feature type="chain" id="PRO_5007654855" evidence="2">
    <location>
        <begin position="32"/>
        <end position="352"/>
    </location>
</feature>
<reference evidence="4" key="2">
    <citation type="submission" date="2011-03" db="EMBL/GenBank/DDBJ databases">
        <authorList>
            <person name="Aslett M."/>
        </authorList>
    </citation>
    <scope>NUCLEOTIDE SEQUENCE</scope>
    <source>
        <strain evidence="4">Liverpool</strain>
    </source>
</reference>
<dbReference type="SUPFAM" id="SSF74877">
    <property type="entry name" value="Major surface antigen p30, SAG1"/>
    <property type="match status" value="2"/>
</dbReference>
<evidence type="ECO:0000259" key="3">
    <source>
        <dbReference type="Pfam" id="PF04092"/>
    </source>
</evidence>
<sequence>MARVHPLFRGFQCCLAILFAGVLLEPISSRASPPQSPTDTTVPSCDTVPHAKGTLEHELLLTLGPDDESVSFRCSLKEQATLDPEEKTNVYNEETCSKHVVLKSVFAEATLQEEQHDQEEDVNKTTYKLTVPKNSRKTTETVLYYKCKLSPASDALSAREIPAAEPGKECKVEITVQKVEQTEPPPESDDEQQASIIECGDPTATKEANVSAESPLSFKCGAGMSLHPTNLTDVFDDQDGKCAAEVALQTLVDATLTKTDAEATHNEQPVYRLVVKTAPSEDTALCYKCVPSSSSDTERQTNSEEGSPVNECLLKISVTASATSAFPSARGAAQTAVTFFVAAQLLRGMVGA</sequence>
<reference evidence="4" key="1">
    <citation type="submission" date="2011-03" db="EMBL/GenBank/DDBJ databases">
        <title>Comparative genomics and transcriptomics of Neospora caninum and Toxoplasma gondii.</title>
        <authorList>
            <person name="Reid A.J."/>
            <person name="Sohal A."/>
            <person name="Harris D."/>
            <person name="Quail M."/>
            <person name="Sanders M."/>
            <person name="Berriman M."/>
            <person name="Wastling J.M."/>
            <person name="Pain A."/>
        </authorList>
    </citation>
    <scope>NUCLEOTIDE SEQUENCE</scope>
    <source>
        <strain evidence="4">Liverpool</strain>
    </source>
</reference>
<feature type="region of interest" description="Disordered" evidence="1">
    <location>
        <begin position="29"/>
        <end position="48"/>
    </location>
</feature>
<keyword evidence="2" id="KW-0732">Signal</keyword>
<dbReference type="EMBL" id="CADU01000224">
    <property type="protein sequence ID" value="CCA30009.1"/>
    <property type="molecule type" value="Genomic_DNA"/>
</dbReference>
<evidence type="ECO:0000256" key="1">
    <source>
        <dbReference type="SAM" id="MobiDB-lite"/>
    </source>
</evidence>
<feature type="compositionally biased region" description="Polar residues" evidence="1">
    <location>
        <begin position="29"/>
        <end position="44"/>
    </location>
</feature>
<accession>F0JAV6</accession>
<organism>
    <name type="scientific">Neospora caninum (strain Liverpool)</name>
    <dbReference type="NCBI Taxonomy" id="572307"/>
    <lineage>
        <taxon>Eukaryota</taxon>
        <taxon>Sar</taxon>
        <taxon>Alveolata</taxon>
        <taxon>Apicomplexa</taxon>
        <taxon>Conoidasida</taxon>
        <taxon>Coccidia</taxon>
        <taxon>Eucoccidiorida</taxon>
        <taxon>Eimeriorina</taxon>
        <taxon>Sarcocystidae</taxon>
        <taxon>Neospora</taxon>
    </lineage>
</organism>
<dbReference type="AlphaFoldDB" id="F0JAV6"/>
<reference evidence="5" key="3">
    <citation type="journal article" date="2015" name="PLoS ONE">
        <title>Comprehensive Evaluation of Toxoplasma gondii VEG and Neospora caninum LIV Genomes with Tachyzoite Stage Transcriptome and Proteome Defines Novel Transcript Features.</title>
        <authorList>
            <person name="Ramaprasad A."/>
            <person name="Mourier T."/>
            <person name="Naeem R."/>
            <person name="Malas T.B."/>
            <person name="Moussa E."/>
            <person name="Panigrahi A."/>
            <person name="Vermont S.J."/>
            <person name="Otto T.D."/>
            <person name="Wastling J."/>
            <person name="Pain A."/>
        </authorList>
    </citation>
    <scope>NUCLEOTIDE SEQUENCE</scope>
    <source>
        <strain evidence="5">Liverpool</strain>
    </source>
</reference>
<evidence type="ECO:0000313" key="5">
    <source>
        <dbReference type="EMBL" id="CEL71222.1"/>
    </source>
</evidence>
<gene>
    <name evidence="5" type="ORF">BN1204_068872</name>
    <name evidence="4" type="ORF">NCLIV_068872</name>
</gene>
<dbReference type="Gene3D" id="2.60.40.1320">
    <property type="entry name" value="SRS domain"/>
    <property type="match status" value="2"/>
</dbReference>
<protein>
    <submittedName>
        <fullName evidence="4">SRS domain-containing protein</fullName>
    </submittedName>
</protein>
<feature type="domain" description="SRS" evidence="3">
    <location>
        <begin position="204"/>
        <end position="318"/>
    </location>
</feature>
<proteinExistence type="predicted"/>
<dbReference type="VEuPathDB" id="ToxoDB:NCLIV_068872"/>
<evidence type="ECO:0000313" key="4">
    <source>
        <dbReference type="EMBL" id="CCA30009.1"/>
    </source>
</evidence>
<dbReference type="Pfam" id="PF04092">
    <property type="entry name" value="SAG"/>
    <property type="match status" value="2"/>
</dbReference>
<dbReference type="GO" id="GO:0016020">
    <property type="term" value="C:membrane"/>
    <property type="evidence" value="ECO:0007669"/>
    <property type="project" value="InterPro"/>
</dbReference>
<evidence type="ECO:0000256" key="2">
    <source>
        <dbReference type="SAM" id="SignalP"/>
    </source>
</evidence>